<keyword evidence="2" id="KW-0732">Signal</keyword>
<evidence type="ECO:0000313" key="4">
    <source>
        <dbReference type="Proteomes" id="UP001054889"/>
    </source>
</evidence>
<dbReference type="PANTHER" id="PTHR37766">
    <property type="entry name" value="OS01G0897100 PROTEIN"/>
    <property type="match status" value="1"/>
</dbReference>
<feature type="chain" id="PRO_5043652272" evidence="2">
    <location>
        <begin position="28"/>
        <end position="416"/>
    </location>
</feature>
<evidence type="ECO:0000256" key="2">
    <source>
        <dbReference type="SAM" id="SignalP"/>
    </source>
</evidence>
<dbReference type="EMBL" id="BQKI01000004">
    <property type="protein sequence ID" value="GJM92200.1"/>
    <property type="molecule type" value="Genomic_DNA"/>
</dbReference>
<sequence length="416" mass="48805">MCMQYGLTLRCYLQWLPLLTCPLLYSAGNKRRIMQWFDHFAFTGESTHKRGARALSQYAFVNRDICWEELEWKGKHGQSPAVVATKPHYFRDLDVLQTVKNFLEYVPDFWSSDEFANSVKDGEILQIDTEYFVDQFSYLMYEENSKDVWRVVEDFLMDEQFSSLCQHLLIHLDEQRLLNFLKSLGKFISKSLQCKELAFQCCWLEVLLSAHNDHLSLDDLVLLNCVISKRRQLWWLMNDEEQVEERDRMEEFLKSAKHLTDADHFSLMMKFAETEFPDALKWIGIQSWIIFSDLSKECKSADSCESLFSCNKIEFRKVDDYSLVQSDGSNRVSDISDADDDNLTRNGHKGRKKNRKRKRPRYESDDDHLDQLIEVASTNVTSSQCRSWRLSTDAFSASWDIVCYHLSPYSLSVDVS</sequence>
<dbReference type="PANTHER" id="PTHR37766:SF1">
    <property type="entry name" value="OS01G0897100 PROTEIN"/>
    <property type="match status" value="1"/>
</dbReference>
<proteinExistence type="predicted"/>
<organism evidence="3 4">
    <name type="scientific">Eleusine coracana subsp. coracana</name>
    <dbReference type="NCBI Taxonomy" id="191504"/>
    <lineage>
        <taxon>Eukaryota</taxon>
        <taxon>Viridiplantae</taxon>
        <taxon>Streptophyta</taxon>
        <taxon>Embryophyta</taxon>
        <taxon>Tracheophyta</taxon>
        <taxon>Spermatophyta</taxon>
        <taxon>Magnoliopsida</taxon>
        <taxon>Liliopsida</taxon>
        <taxon>Poales</taxon>
        <taxon>Poaceae</taxon>
        <taxon>PACMAD clade</taxon>
        <taxon>Chloridoideae</taxon>
        <taxon>Cynodonteae</taxon>
        <taxon>Eleusininae</taxon>
        <taxon>Eleusine</taxon>
    </lineage>
</organism>
<evidence type="ECO:0000313" key="3">
    <source>
        <dbReference type="EMBL" id="GJM92200.1"/>
    </source>
</evidence>
<name>A0AAV5C2T7_ELECO</name>
<feature type="compositionally biased region" description="Basic residues" evidence="1">
    <location>
        <begin position="346"/>
        <end position="360"/>
    </location>
</feature>
<accession>A0AAV5C2T7</accession>
<evidence type="ECO:0000256" key="1">
    <source>
        <dbReference type="SAM" id="MobiDB-lite"/>
    </source>
</evidence>
<dbReference type="AlphaFoldDB" id="A0AAV5C2T7"/>
<feature type="region of interest" description="Disordered" evidence="1">
    <location>
        <begin position="334"/>
        <end position="365"/>
    </location>
</feature>
<comment type="caution">
    <text evidence="3">The sequence shown here is derived from an EMBL/GenBank/DDBJ whole genome shotgun (WGS) entry which is preliminary data.</text>
</comment>
<gene>
    <name evidence="3" type="primary">ga08640</name>
    <name evidence="3" type="ORF">PR202_ga08640</name>
</gene>
<feature type="signal peptide" evidence="2">
    <location>
        <begin position="1"/>
        <end position="27"/>
    </location>
</feature>
<keyword evidence="4" id="KW-1185">Reference proteome</keyword>
<reference evidence="3" key="2">
    <citation type="submission" date="2021-12" db="EMBL/GenBank/DDBJ databases">
        <title>Resequencing data analysis of finger millet.</title>
        <authorList>
            <person name="Hatakeyama M."/>
            <person name="Aluri S."/>
            <person name="Balachadran M.T."/>
            <person name="Sivarajan S.R."/>
            <person name="Poveda L."/>
            <person name="Shimizu-Inatsugi R."/>
            <person name="Schlapbach R."/>
            <person name="Sreeman S.M."/>
            <person name="Shimizu K.K."/>
        </authorList>
    </citation>
    <scope>NUCLEOTIDE SEQUENCE</scope>
</reference>
<reference evidence="3" key="1">
    <citation type="journal article" date="2018" name="DNA Res.">
        <title>Multiple hybrid de novo genome assembly of finger millet, an orphan allotetraploid crop.</title>
        <authorList>
            <person name="Hatakeyama M."/>
            <person name="Aluri S."/>
            <person name="Balachadran M.T."/>
            <person name="Sivarajan S.R."/>
            <person name="Patrignani A."/>
            <person name="Gruter S."/>
            <person name="Poveda L."/>
            <person name="Shimizu-Inatsugi R."/>
            <person name="Baeten J."/>
            <person name="Francoijs K.J."/>
            <person name="Nataraja K.N."/>
            <person name="Reddy Y.A.N."/>
            <person name="Phadnis S."/>
            <person name="Ravikumar R.L."/>
            <person name="Schlapbach R."/>
            <person name="Sreeman S.M."/>
            <person name="Shimizu K.K."/>
        </authorList>
    </citation>
    <scope>NUCLEOTIDE SEQUENCE</scope>
</reference>
<dbReference type="Proteomes" id="UP001054889">
    <property type="component" value="Unassembled WGS sequence"/>
</dbReference>
<protein>
    <submittedName>
        <fullName evidence="3">Uncharacterized protein</fullName>
    </submittedName>
</protein>